<sequence>MSRSNQSSRSTSSYSSGKIPLSCQSGVYLLLDVAELSLISFTDSKQRATYDSVRYDDRYLEPRYATTLSEPRSASSGKSSSSQSGRSSNSDKVPLSISHGSSSRDDGRSKTTDERYYPQSFLDSRQPQKKPLSCQTKDKDERYYTNSSYYR</sequence>
<dbReference type="RefSeq" id="XP_037158234.1">
    <property type="nucleotide sequence ID" value="XM_037314882.1"/>
</dbReference>
<evidence type="ECO:0000256" key="1">
    <source>
        <dbReference type="SAM" id="MobiDB-lite"/>
    </source>
</evidence>
<dbReference type="OrthoDB" id="5410310at2759"/>
<feature type="compositionally biased region" description="Low complexity" evidence="1">
    <location>
        <begin position="1"/>
        <end position="16"/>
    </location>
</feature>
<evidence type="ECO:0000313" key="3">
    <source>
        <dbReference type="Proteomes" id="UP000578531"/>
    </source>
</evidence>
<feature type="region of interest" description="Disordered" evidence="1">
    <location>
        <begin position="64"/>
        <end position="151"/>
    </location>
</feature>
<organism evidence="2 3">
    <name type="scientific">Letharia columbiana</name>
    <dbReference type="NCBI Taxonomy" id="112416"/>
    <lineage>
        <taxon>Eukaryota</taxon>
        <taxon>Fungi</taxon>
        <taxon>Dikarya</taxon>
        <taxon>Ascomycota</taxon>
        <taxon>Pezizomycotina</taxon>
        <taxon>Lecanoromycetes</taxon>
        <taxon>OSLEUM clade</taxon>
        <taxon>Lecanoromycetidae</taxon>
        <taxon>Lecanorales</taxon>
        <taxon>Lecanorineae</taxon>
        <taxon>Parmeliaceae</taxon>
        <taxon>Letharia</taxon>
    </lineage>
</organism>
<dbReference type="EMBL" id="JACCJC010000121">
    <property type="protein sequence ID" value="KAF6224536.1"/>
    <property type="molecule type" value="Genomic_DNA"/>
</dbReference>
<dbReference type="GeneID" id="59294685"/>
<evidence type="ECO:0000313" key="2">
    <source>
        <dbReference type="EMBL" id="KAF6224536.1"/>
    </source>
</evidence>
<dbReference type="Proteomes" id="UP000578531">
    <property type="component" value="Unassembled WGS sequence"/>
</dbReference>
<feature type="compositionally biased region" description="Basic and acidic residues" evidence="1">
    <location>
        <begin position="102"/>
        <end position="116"/>
    </location>
</feature>
<dbReference type="AlphaFoldDB" id="A0A8H6CK12"/>
<protein>
    <submittedName>
        <fullName evidence="2">Uncharacterized protein</fullName>
    </submittedName>
</protein>
<keyword evidence="3" id="KW-1185">Reference proteome</keyword>
<name>A0A8H6CK12_9LECA</name>
<comment type="caution">
    <text evidence="2">The sequence shown here is derived from an EMBL/GenBank/DDBJ whole genome shotgun (WGS) entry which is preliminary data.</text>
</comment>
<reference evidence="2 3" key="1">
    <citation type="journal article" date="2020" name="Genomics">
        <title>Complete, high-quality genomes from long-read metagenomic sequencing of two wolf lichen thalli reveals enigmatic genome architecture.</title>
        <authorList>
            <person name="McKenzie S.K."/>
            <person name="Walston R.F."/>
            <person name="Allen J.L."/>
        </authorList>
    </citation>
    <scope>NUCLEOTIDE SEQUENCE [LARGE SCALE GENOMIC DNA]</scope>
    <source>
        <strain evidence="2">WasteWater2</strain>
    </source>
</reference>
<proteinExistence type="predicted"/>
<accession>A0A8H6CK12</accession>
<feature type="region of interest" description="Disordered" evidence="1">
    <location>
        <begin position="1"/>
        <end position="20"/>
    </location>
</feature>
<feature type="compositionally biased region" description="Low complexity" evidence="1">
    <location>
        <begin position="69"/>
        <end position="101"/>
    </location>
</feature>
<gene>
    <name evidence="2" type="ORF">HO173_013053</name>
</gene>